<dbReference type="AlphaFoldDB" id="A0A8S3A3K2"/>
<feature type="non-terminal residue" evidence="2">
    <location>
        <position position="66"/>
    </location>
</feature>
<accession>A0A8S3A3K2</accession>
<dbReference type="PANTHER" id="PTHR28208">
    <property type="entry name" value="PHOSPHATIDATE PHOSPHATASE APP1"/>
    <property type="match status" value="1"/>
</dbReference>
<evidence type="ECO:0000313" key="3">
    <source>
        <dbReference type="Proteomes" id="UP000681720"/>
    </source>
</evidence>
<dbReference type="Proteomes" id="UP000681720">
    <property type="component" value="Unassembled WGS sequence"/>
</dbReference>
<proteinExistence type="predicted"/>
<name>A0A8S3A3K2_9BILA</name>
<sequence length="66" mass="7983">MHKTNHLRYFIFNSLRTLVLIGDSGEHDPEIYGFIARKYPKRIRWIFIRAVKGETKDDKRFLKAFK</sequence>
<evidence type="ECO:0000313" key="2">
    <source>
        <dbReference type="EMBL" id="CAF4694377.1"/>
    </source>
</evidence>
<dbReference type="Pfam" id="PF09949">
    <property type="entry name" value="APP1_cat"/>
    <property type="match status" value="1"/>
</dbReference>
<dbReference type="InterPro" id="IPR052935">
    <property type="entry name" value="Mg2+_PAP"/>
</dbReference>
<protein>
    <recommendedName>
        <fullName evidence="1">Phosphatidate phosphatase APP1 catalytic domain-containing protein</fullName>
    </recommendedName>
</protein>
<comment type="caution">
    <text evidence="2">The sequence shown here is derived from an EMBL/GenBank/DDBJ whole genome shotgun (WGS) entry which is preliminary data.</text>
</comment>
<feature type="domain" description="Phosphatidate phosphatase APP1 catalytic" evidence="1">
    <location>
        <begin position="14"/>
        <end position="49"/>
    </location>
</feature>
<dbReference type="EMBL" id="CAJOBJ010124858">
    <property type="protein sequence ID" value="CAF4694377.1"/>
    <property type="molecule type" value="Genomic_DNA"/>
</dbReference>
<organism evidence="2 3">
    <name type="scientific">Rotaria magnacalcarata</name>
    <dbReference type="NCBI Taxonomy" id="392030"/>
    <lineage>
        <taxon>Eukaryota</taxon>
        <taxon>Metazoa</taxon>
        <taxon>Spiralia</taxon>
        <taxon>Gnathifera</taxon>
        <taxon>Rotifera</taxon>
        <taxon>Eurotatoria</taxon>
        <taxon>Bdelloidea</taxon>
        <taxon>Philodinida</taxon>
        <taxon>Philodinidae</taxon>
        <taxon>Rotaria</taxon>
    </lineage>
</organism>
<dbReference type="InterPro" id="IPR019236">
    <property type="entry name" value="APP1_cat"/>
</dbReference>
<evidence type="ECO:0000259" key="1">
    <source>
        <dbReference type="Pfam" id="PF09949"/>
    </source>
</evidence>
<gene>
    <name evidence="2" type="ORF">GIL414_LOCUS42811</name>
</gene>
<dbReference type="GO" id="GO:0008195">
    <property type="term" value="F:phosphatidate phosphatase activity"/>
    <property type="evidence" value="ECO:0007669"/>
    <property type="project" value="InterPro"/>
</dbReference>
<dbReference type="PANTHER" id="PTHR28208:SF3">
    <property type="entry name" value="PHOSPHATIDATE PHOSPHATASE APP1"/>
    <property type="match status" value="1"/>
</dbReference>
<reference evidence="2" key="1">
    <citation type="submission" date="2021-02" db="EMBL/GenBank/DDBJ databases">
        <authorList>
            <person name="Nowell W R."/>
        </authorList>
    </citation>
    <scope>NUCLEOTIDE SEQUENCE</scope>
</reference>